<dbReference type="Proteomes" id="UP000041247">
    <property type="component" value="Unassembled WGS sequence"/>
</dbReference>
<dbReference type="GO" id="GO:0004553">
    <property type="term" value="F:hydrolase activity, hydrolyzing O-glycosyl compounds"/>
    <property type="evidence" value="ECO:0007669"/>
    <property type="project" value="InterPro"/>
</dbReference>
<dbReference type="Pfam" id="PF04616">
    <property type="entry name" value="Glyco_hydro_43"/>
    <property type="match status" value="1"/>
</dbReference>
<accession>A0A0K2ZEP5</accession>
<feature type="site" description="Important for catalytic activity, responsible for pKa modulation of the active site Glu and correct orientation of both the proton donor and substrate" evidence="6">
    <location>
        <position position="186"/>
    </location>
</feature>
<evidence type="ECO:0000256" key="5">
    <source>
        <dbReference type="ARBA" id="ARBA00023295"/>
    </source>
</evidence>
<evidence type="ECO:0000256" key="4">
    <source>
        <dbReference type="ARBA" id="ARBA00023277"/>
    </source>
</evidence>
<dbReference type="Gene3D" id="2.115.10.20">
    <property type="entry name" value="Glycosyl hydrolase domain, family 43"/>
    <property type="match status" value="1"/>
</dbReference>
<dbReference type="Gene3D" id="2.60.120.260">
    <property type="entry name" value="Galactose-binding domain-like"/>
    <property type="match status" value="1"/>
</dbReference>
<proteinExistence type="inferred from homology"/>
<dbReference type="InterPro" id="IPR023296">
    <property type="entry name" value="Glyco_hydro_beta-prop_sf"/>
</dbReference>
<dbReference type="PANTHER" id="PTHR43772:SF2">
    <property type="entry name" value="PUTATIVE (AFU_ORTHOLOGUE AFUA_2G04480)-RELATED"/>
    <property type="match status" value="1"/>
</dbReference>
<dbReference type="CDD" id="cd08990">
    <property type="entry name" value="GH43_AXH_like"/>
    <property type="match status" value="1"/>
</dbReference>
<sequence>MSPLRAARVAPRIVACLLLALAVAAAQAAPLPARSVHSAGNPILADGRDYSADPAPLVADGKLYIIAGRDEAPPDVNDFVIQRWQLLATDDVGSGNWTHYPSLLRPEQVFAWAAAGRAYAAQIVQGPDRRYYLYAPVEEKHSPNADPFAIGVAVADSPLGPWRDAHPQGPILSQSLPVKNTIQNIDPTVLVDDDGRVYLYWGTFGKLFGIELERDMVTPKGAAVAVTTLDGYFEAPWLFKRNGTYYMAYAGNRAGPDSDCTPTLYHACIAYGSAPSPLGPWTYRGVILPPVSSTTSHSGIVQFKGQWYLVYHTADAKGGGHFRRSVAIDRLDWDDTQQPARIRPVLATRAPQPPQPLQRNVARYASASASNGPDIPHQYWIAALNDGVVKRNPLPPQMWGSWTAHNPPQQWIQYSWAQPVTLQRSRIVFWADHPPGANEGVAPPARWHLEYRKNGHWLPLAEATSGAVAGRVQTLRFAPVTTRCVRAVFDASGGDGGYAALAVQEWEMWATRAQRLVQAGAADAQRCDTR</sequence>
<evidence type="ECO:0000256" key="3">
    <source>
        <dbReference type="ARBA" id="ARBA00022801"/>
    </source>
</evidence>
<evidence type="ECO:0000256" key="6">
    <source>
        <dbReference type="PIRSR" id="PIRSR606710-2"/>
    </source>
</evidence>
<evidence type="ECO:0000256" key="8">
    <source>
        <dbReference type="SAM" id="SignalP"/>
    </source>
</evidence>
<evidence type="ECO:0000313" key="10">
    <source>
        <dbReference type="Proteomes" id="UP000041247"/>
    </source>
</evidence>
<keyword evidence="8" id="KW-0732">Signal</keyword>
<protein>
    <submittedName>
        <fullName evidence="9">Xylosidase</fullName>
    </submittedName>
</protein>
<gene>
    <name evidence="9" type="ORF">XTPLMG728_0194</name>
</gene>
<dbReference type="AlphaFoldDB" id="A0A0K2ZEP5"/>
<keyword evidence="4" id="KW-0119">Carbohydrate metabolism</keyword>
<evidence type="ECO:0000256" key="2">
    <source>
        <dbReference type="ARBA" id="ARBA00022651"/>
    </source>
</evidence>
<keyword evidence="5 7" id="KW-0326">Glycosidase</keyword>
<dbReference type="PANTHER" id="PTHR43772">
    <property type="entry name" value="ENDO-1,4-BETA-XYLANASE"/>
    <property type="match status" value="1"/>
</dbReference>
<name>A0A0K2ZEP5_9XANT</name>
<dbReference type="SUPFAM" id="SSF49785">
    <property type="entry name" value="Galactose-binding domain-like"/>
    <property type="match status" value="1"/>
</dbReference>
<evidence type="ECO:0000256" key="7">
    <source>
        <dbReference type="RuleBase" id="RU361187"/>
    </source>
</evidence>
<evidence type="ECO:0000256" key="1">
    <source>
        <dbReference type="ARBA" id="ARBA00009865"/>
    </source>
</evidence>
<comment type="similarity">
    <text evidence="1 7">Belongs to the glycosyl hydrolase 43 family.</text>
</comment>
<keyword evidence="2" id="KW-0624">Polysaccharide degradation</keyword>
<organism evidence="9 10">
    <name type="scientific">Xanthomonas graminis pv. poae</name>
    <dbReference type="NCBI Taxonomy" id="227946"/>
    <lineage>
        <taxon>Bacteria</taxon>
        <taxon>Pseudomonadati</taxon>
        <taxon>Pseudomonadota</taxon>
        <taxon>Gammaproteobacteria</taxon>
        <taxon>Lysobacterales</taxon>
        <taxon>Lysobacteraceae</taxon>
        <taxon>Xanthomonas</taxon>
        <taxon>Xanthomonas translucens group</taxon>
        <taxon>Xanthomonas graminis</taxon>
    </lineage>
</organism>
<dbReference type="GO" id="GO:0045493">
    <property type="term" value="P:xylan catabolic process"/>
    <property type="evidence" value="ECO:0007669"/>
    <property type="project" value="UniProtKB-KW"/>
</dbReference>
<feature type="chain" id="PRO_5005492105" evidence="8">
    <location>
        <begin position="29"/>
        <end position="530"/>
    </location>
</feature>
<dbReference type="RefSeq" id="WP_053839704.1">
    <property type="nucleotide sequence ID" value="NZ_CP076250.1"/>
</dbReference>
<evidence type="ECO:0000313" key="9">
    <source>
        <dbReference type="EMBL" id="CTP83397.1"/>
    </source>
</evidence>
<keyword evidence="2" id="KW-0858">Xylan degradation</keyword>
<feature type="signal peptide" evidence="8">
    <location>
        <begin position="1"/>
        <end position="28"/>
    </location>
</feature>
<dbReference type="InterPro" id="IPR006710">
    <property type="entry name" value="Glyco_hydro_43"/>
</dbReference>
<dbReference type="SUPFAM" id="SSF75005">
    <property type="entry name" value="Arabinanase/levansucrase/invertase"/>
    <property type="match status" value="1"/>
</dbReference>
<dbReference type="InterPro" id="IPR052176">
    <property type="entry name" value="Glycosyl_Hydrlase_43_Enz"/>
</dbReference>
<dbReference type="InterPro" id="IPR008979">
    <property type="entry name" value="Galactose-bd-like_sf"/>
</dbReference>
<dbReference type="EMBL" id="CXOK01000006">
    <property type="protein sequence ID" value="CTP83397.1"/>
    <property type="molecule type" value="Genomic_DNA"/>
</dbReference>
<keyword evidence="3 7" id="KW-0378">Hydrolase</keyword>
<reference evidence="9 10" key="1">
    <citation type="submission" date="2015-07" db="EMBL/GenBank/DDBJ databases">
        <authorList>
            <person name="Noorani M."/>
        </authorList>
    </citation>
    <scope>NUCLEOTIDE SEQUENCE [LARGE SCALE GENOMIC DNA]</scope>
    <source>
        <strain evidence="9">LMG728</strain>
    </source>
</reference>